<proteinExistence type="inferred from homology"/>
<dbReference type="RefSeq" id="XP_013277178.1">
    <property type="nucleotide sequence ID" value="XM_013421724.1"/>
</dbReference>
<dbReference type="OrthoDB" id="448051at2759"/>
<dbReference type="PANTHER" id="PTHR13390">
    <property type="entry name" value="LIPASE"/>
    <property type="match status" value="1"/>
</dbReference>
<comment type="subcellular location">
    <subcellularLocation>
        <location evidence="1">Lipid droplet</location>
    </subcellularLocation>
</comment>
<protein>
    <recommendedName>
        <fullName evidence="8">Lipid droplet-associated hydrolase</fullName>
    </recommendedName>
</protein>
<evidence type="ECO:0000256" key="2">
    <source>
        <dbReference type="ARBA" id="ARBA00008300"/>
    </source>
</evidence>
<evidence type="ECO:0000256" key="5">
    <source>
        <dbReference type="SAM" id="MobiDB-lite"/>
    </source>
</evidence>
<accession>A0A0D2G5G2</accession>
<dbReference type="GO" id="GO:0005811">
    <property type="term" value="C:lipid droplet"/>
    <property type="evidence" value="ECO:0007669"/>
    <property type="project" value="UniProtKB-SubCell"/>
</dbReference>
<dbReference type="Gene3D" id="3.40.50.1820">
    <property type="entry name" value="alpha/beta hydrolase"/>
    <property type="match status" value="1"/>
</dbReference>
<name>A0A0D2G5G2_9EURO</name>
<organism evidence="6 7">
    <name type="scientific">Rhinocladiella mackenziei CBS 650.93</name>
    <dbReference type="NCBI Taxonomy" id="1442369"/>
    <lineage>
        <taxon>Eukaryota</taxon>
        <taxon>Fungi</taxon>
        <taxon>Dikarya</taxon>
        <taxon>Ascomycota</taxon>
        <taxon>Pezizomycotina</taxon>
        <taxon>Eurotiomycetes</taxon>
        <taxon>Chaetothyriomycetidae</taxon>
        <taxon>Chaetothyriales</taxon>
        <taxon>Herpotrichiellaceae</taxon>
        <taxon>Rhinocladiella</taxon>
    </lineage>
</organism>
<gene>
    <name evidence="6" type="ORF">Z518_01123</name>
</gene>
<feature type="region of interest" description="Disordered" evidence="5">
    <location>
        <begin position="24"/>
        <end position="54"/>
    </location>
</feature>
<feature type="region of interest" description="Disordered" evidence="5">
    <location>
        <begin position="426"/>
        <end position="450"/>
    </location>
</feature>
<evidence type="ECO:0000313" key="6">
    <source>
        <dbReference type="EMBL" id="KIX10042.1"/>
    </source>
</evidence>
<dbReference type="SUPFAM" id="SSF53474">
    <property type="entry name" value="alpha/beta-Hydrolases"/>
    <property type="match status" value="2"/>
</dbReference>
<evidence type="ECO:0000256" key="1">
    <source>
        <dbReference type="ARBA" id="ARBA00004502"/>
    </source>
</evidence>
<dbReference type="InterPro" id="IPR019363">
    <property type="entry name" value="LDAH"/>
</dbReference>
<keyword evidence="7" id="KW-1185">Reference proteome</keyword>
<dbReference type="VEuPathDB" id="FungiDB:Z518_01123"/>
<dbReference type="InterPro" id="IPR029058">
    <property type="entry name" value="AB_hydrolase_fold"/>
</dbReference>
<evidence type="ECO:0000256" key="3">
    <source>
        <dbReference type="ARBA" id="ARBA00022677"/>
    </source>
</evidence>
<comment type="similarity">
    <text evidence="2">Belongs to the AB hydrolase superfamily. LDAH family.</text>
</comment>
<reference evidence="6 7" key="1">
    <citation type="submission" date="2015-01" db="EMBL/GenBank/DDBJ databases">
        <title>The Genome Sequence of Rhinocladiella mackenzie CBS 650.93.</title>
        <authorList>
            <consortium name="The Broad Institute Genomics Platform"/>
            <person name="Cuomo C."/>
            <person name="de Hoog S."/>
            <person name="Gorbushina A."/>
            <person name="Stielow B."/>
            <person name="Teixiera M."/>
            <person name="Abouelleil A."/>
            <person name="Chapman S.B."/>
            <person name="Priest M."/>
            <person name="Young S.K."/>
            <person name="Wortman J."/>
            <person name="Nusbaum C."/>
            <person name="Birren B."/>
        </authorList>
    </citation>
    <scope>NUCLEOTIDE SEQUENCE [LARGE SCALE GENOMIC DNA]</scope>
    <source>
        <strain evidence="6 7">CBS 650.93</strain>
    </source>
</reference>
<dbReference type="Pfam" id="PF10230">
    <property type="entry name" value="LIDHydrolase"/>
    <property type="match status" value="2"/>
</dbReference>
<evidence type="ECO:0000256" key="4">
    <source>
        <dbReference type="ARBA" id="ARBA00022801"/>
    </source>
</evidence>
<dbReference type="GO" id="GO:0016298">
    <property type="term" value="F:lipase activity"/>
    <property type="evidence" value="ECO:0007669"/>
    <property type="project" value="InterPro"/>
</dbReference>
<dbReference type="HOGENOM" id="CLU_018394_3_1_1"/>
<dbReference type="PANTHER" id="PTHR13390:SF0">
    <property type="entry name" value="LIPID DROPLET-ASSOCIATED HYDROLASE"/>
    <property type="match status" value="1"/>
</dbReference>
<evidence type="ECO:0008006" key="8">
    <source>
        <dbReference type="Google" id="ProtNLM"/>
    </source>
</evidence>
<dbReference type="AlphaFoldDB" id="A0A0D2G5G2"/>
<keyword evidence="3" id="KW-0551">Lipid droplet</keyword>
<evidence type="ECO:0000313" key="7">
    <source>
        <dbReference type="Proteomes" id="UP000053617"/>
    </source>
</evidence>
<sequence>MPLNSHVSTDVFLHIPPSLNRDQLISSQFPAGDGGSSFSSGEGRKNPVQQHRKRQRRKVTVLFFIPGNPGLIGYYHPFLSLLVQGMNDRKREVVVAGFSLGGFDVDVESQIGGKNEVTSHEEESRKCEMKNLLYPLLYSSPHPQPRGGPSGHAEGKTDEANDDSSSNQGKLYTLREQIDLSYARVKNLLRRLWKEQCSIGLEEEQDGEPFKVILMGHSVGTYIALELVRLWHERHSDPPALHTSPPLASPYLQTGSNIWIISCCVLLAPTLVDIHLSPSGRLATPLLTSIPLLSASLPRLAHALLHSALVKALPSHWFTWLIRKVTGMQPGTHGFEITVAFLHSKRGVKQALFMAGMEMMEIRADRWGDEIWGASTTIEASDADRFRERGARSPSLYLLFARRDHWIAEATREEIIQKRGRGPVEGVDSVKARAGTESVPPRQRNIEKGRPTTPTIRMAVMDGLVHAWCLAQNEIVAQQVRGWLEEVLGQDS</sequence>
<dbReference type="EMBL" id="KN847475">
    <property type="protein sequence ID" value="KIX10042.1"/>
    <property type="molecule type" value="Genomic_DNA"/>
</dbReference>
<feature type="region of interest" description="Disordered" evidence="5">
    <location>
        <begin position="138"/>
        <end position="168"/>
    </location>
</feature>
<keyword evidence="4" id="KW-0378">Hydrolase</keyword>
<dbReference type="GO" id="GO:0019915">
    <property type="term" value="P:lipid storage"/>
    <property type="evidence" value="ECO:0007669"/>
    <property type="project" value="InterPro"/>
</dbReference>
<dbReference type="GeneID" id="25289194"/>
<dbReference type="Proteomes" id="UP000053617">
    <property type="component" value="Unassembled WGS sequence"/>
</dbReference>